<dbReference type="SMART" id="SM00304">
    <property type="entry name" value="HAMP"/>
    <property type="match status" value="1"/>
</dbReference>
<dbReference type="GO" id="GO:0005886">
    <property type="term" value="C:plasma membrane"/>
    <property type="evidence" value="ECO:0007669"/>
    <property type="project" value="TreeGrafter"/>
</dbReference>
<gene>
    <name evidence="6" type="ORF">GMST_06960</name>
</gene>
<dbReference type="GO" id="GO:0043709">
    <property type="term" value="P:cell adhesion involved in single-species biofilm formation"/>
    <property type="evidence" value="ECO:0007669"/>
    <property type="project" value="TreeGrafter"/>
</dbReference>
<dbReference type="NCBIfam" id="TIGR00254">
    <property type="entry name" value="GGDEF"/>
    <property type="match status" value="1"/>
</dbReference>
<dbReference type="EMBL" id="BLXX01000001">
    <property type="protein sequence ID" value="GFO58371.1"/>
    <property type="molecule type" value="Genomic_DNA"/>
</dbReference>
<feature type="region of interest" description="Disordered" evidence="3">
    <location>
        <begin position="270"/>
        <end position="308"/>
    </location>
</feature>
<feature type="domain" description="HAMP" evidence="4">
    <location>
        <begin position="69"/>
        <end position="116"/>
    </location>
</feature>
<dbReference type="CDD" id="cd06225">
    <property type="entry name" value="HAMP"/>
    <property type="match status" value="1"/>
</dbReference>
<evidence type="ECO:0000256" key="2">
    <source>
        <dbReference type="ARBA" id="ARBA00034247"/>
    </source>
</evidence>
<dbReference type="CDD" id="cd01949">
    <property type="entry name" value="GGDEF"/>
    <property type="match status" value="1"/>
</dbReference>
<dbReference type="PROSITE" id="PS50887">
    <property type="entry name" value="GGDEF"/>
    <property type="match status" value="1"/>
</dbReference>
<feature type="domain" description="GGDEF" evidence="5">
    <location>
        <begin position="149"/>
        <end position="286"/>
    </location>
</feature>
<dbReference type="PANTHER" id="PTHR45138:SF9">
    <property type="entry name" value="DIGUANYLATE CYCLASE DGCM-RELATED"/>
    <property type="match status" value="1"/>
</dbReference>
<dbReference type="InterPro" id="IPR050469">
    <property type="entry name" value="Diguanylate_Cyclase"/>
</dbReference>
<keyword evidence="7" id="KW-1185">Reference proteome</keyword>
<evidence type="ECO:0000256" key="3">
    <source>
        <dbReference type="SAM" id="MobiDB-lite"/>
    </source>
</evidence>
<dbReference type="InterPro" id="IPR003660">
    <property type="entry name" value="HAMP_dom"/>
</dbReference>
<dbReference type="Pfam" id="PF00990">
    <property type="entry name" value="GGDEF"/>
    <property type="match status" value="1"/>
</dbReference>
<proteinExistence type="predicted"/>
<comment type="catalytic activity">
    <reaction evidence="2">
        <text>2 GTP = 3',3'-c-di-GMP + 2 diphosphate</text>
        <dbReference type="Rhea" id="RHEA:24898"/>
        <dbReference type="ChEBI" id="CHEBI:33019"/>
        <dbReference type="ChEBI" id="CHEBI:37565"/>
        <dbReference type="ChEBI" id="CHEBI:58805"/>
        <dbReference type="EC" id="2.7.7.65"/>
    </reaction>
</comment>
<dbReference type="AlphaFoldDB" id="A0A6V8MEF0"/>
<dbReference type="SMART" id="SM00267">
    <property type="entry name" value="GGDEF"/>
    <property type="match status" value="1"/>
</dbReference>
<sequence>MDERTRLLLVALAEGRIPTLIPEDCEYAAELRALTGHLTGCYQFAMDISRGDFSNNYGELKGMLAGSLKTLNANLRHLTWQTKQIAQGDLNQRIDFFGDFSSSFNSMVESLQEACAALVHLSTHDSLTGLYNRSYFDTELARVAAGRCFPAGIVVADLNGLKEVNDLLGHAAGDRLIQRAAEVLKGAFRGADAVARIGGDEFAVVMAGAGEEALAASLERIRDLIARDNRRRGRKEAPALSVALGSAVATSRHELKGALCLADQRMYADKRAQKQAGLPPPAAADPTPATPYLSKPQPRRPRPSGKRA</sequence>
<dbReference type="InterPro" id="IPR029787">
    <property type="entry name" value="Nucleotide_cyclase"/>
</dbReference>
<reference evidence="7" key="1">
    <citation type="submission" date="2020-06" db="EMBL/GenBank/DDBJ databases">
        <title>Draft genomic sequence of Geomonas sp. Red330.</title>
        <authorList>
            <person name="Itoh H."/>
            <person name="Zhenxing X."/>
            <person name="Ushijima N."/>
            <person name="Masuda Y."/>
            <person name="Shiratori Y."/>
            <person name="Senoo K."/>
        </authorList>
    </citation>
    <scope>NUCLEOTIDE SEQUENCE [LARGE SCALE GENOMIC DNA]</scope>
    <source>
        <strain evidence="7">Red330</strain>
    </source>
</reference>
<dbReference type="Gene3D" id="3.30.70.270">
    <property type="match status" value="1"/>
</dbReference>
<dbReference type="InterPro" id="IPR000160">
    <property type="entry name" value="GGDEF_dom"/>
</dbReference>
<dbReference type="SUPFAM" id="SSF55073">
    <property type="entry name" value="Nucleotide cyclase"/>
    <property type="match status" value="1"/>
</dbReference>
<evidence type="ECO:0000256" key="1">
    <source>
        <dbReference type="ARBA" id="ARBA00012528"/>
    </source>
</evidence>
<dbReference type="GO" id="GO:1902201">
    <property type="term" value="P:negative regulation of bacterial-type flagellum-dependent cell motility"/>
    <property type="evidence" value="ECO:0007669"/>
    <property type="project" value="TreeGrafter"/>
</dbReference>
<protein>
    <recommendedName>
        <fullName evidence="1">diguanylate cyclase</fullName>
        <ecNumber evidence="1">2.7.7.65</ecNumber>
    </recommendedName>
</protein>
<dbReference type="Pfam" id="PF00672">
    <property type="entry name" value="HAMP"/>
    <property type="match status" value="1"/>
</dbReference>
<evidence type="ECO:0000313" key="6">
    <source>
        <dbReference type="EMBL" id="GFO58371.1"/>
    </source>
</evidence>
<comment type="caution">
    <text evidence="6">The sequence shown here is derived from an EMBL/GenBank/DDBJ whole genome shotgun (WGS) entry which is preliminary data.</text>
</comment>
<dbReference type="GO" id="GO:0052621">
    <property type="term" value="F:diguanylate cyclase activity"/>
    <property type="evidence" value="ECO:0007669"/>
    <property type="project" value="UniProtKB-EC"/>
</dbReference>
<dbReference type="PROSITE" id="PS50885">
    <property type="entry name" value="HAMP"/>
    <property type="match status" value="1"/>
</dbReference>
<dbReference type="GO" id="GO:0007165">
    <property type="term" value="P:signal transduction"/>
    <property type="evidence" value="ECO:0007669"/>
    <property type="project" value="InterPro"/>
</dbReference>
<dbReference type="Proteomes" id="UP000556026">
    <property type="component" value="Unassembled WGS sequence"/>
</dbReference>
<dbReference type="InterPro" id="IPR043128">
    <property type="entry name" value="Rev_trsase/Diguanyl_cyclase"/>
</dbReference>
<organism evidence="6 7">
    <name type="scientific">Geomonas silvestris</name>
    <dbReference type="NCBI Taxonomy" id="2740184"/>
    <lineage>
        <taxon>Bacteria</taxon>
        <taxon>Pseudomonadati</taxon>
        <taxon>Thermodesulfobacteriota</taxon>
        <taxon>Desulfuromonadia</taxon>
        <taxon>Geobacterales</taxon>
        <taxon>Geobacteraceae</taxon>
        <taxon>Geomonas</taxon>
    </lineage>
</organism>
<name>A0A6V8MEF0_9BACT</name>
<dbReference type="Gene3D" id="6.10.340.10">
    <property type="match status" value="1"/>
</dbReference>
<dbReference type="EC" id="2.7.7.65" evidence="1"/>
<feature type="compositionally biased region" description="Basic residues" evidence="3">
    <location>
        <begin position="297"/>
        <end position="308"/>
    </location>
</feature>
<dbReference type="RefSeq" id="WP_183353211.1">
    <property type="nucleotide sequence ID" value="NZ_BLXX01000001.1"/>
</dbReference>
<evidence type="ECO:0000259" key="5">
    <source>
        <dbReference type="PROSITE" id="PS50887"/>
    </source>
</evidence>
<evidence type="ECO:0000313" key="7">
    <source>
        <dbReference type="Proteomes" id="UP000556026"/>
    </source>
</evidence>
<dbReference type="PANTHER" id="PTHR45138">
    <property type="entry name" value="REGULATORY COMPONENTS OF SENSORY TRANSDUCTION SYSTEM"/>
    <property type="match status" value="1"/>
</dbReference>
<accession>A0A6V8MEF0</accession>
<evidence type="ECO:0000259" key="4">
    <source>
        <dbReference type="PROSITE" id="PS50885"/>
    </source>
</evidence>